<accession>A0A5C8PG72</accession>
<sequence>MGAHLIEGEFQSDKYPTTPRGKVPLSVKDQMAQDLLWQYAQRRRAVDAEFSDDLETALLNAGSSSPPVAEVLVYPPMLTPALSQVLGLMIMQTAPLAHGFRDAGHPIASRVEDEQAFVLDWLVRKAIRHGDDWRRFAGEDLARIAAQLRATKAPEG</sequence>
<keyword evidence="2" id="KW-1185">Reference proteome</keyword>
<protein>
    <submittedName>
        <fullName evidence="1">Uncharacterized protein</fullName>
    </submittedName>
</protein>
<proteinExistence type="predicted"/>
<name>A0A5C8PG72_9HYPH</name>
<reference evidence="1 2" key="1">
    <citation type="submission" date="2019-06" db="EMBL/GenBank/DDBJ databases">
        <title>New taxonomy in bacterial strain CC-CFT640, isolated from vineyard.</title>
        <authorList>
            <person name="Lin S.-Y."/>
            <person name="Tsai C.-F."/>
            <person name="Young C.-C."/>
        </authorList>
    </citation>
    <scope>NUCLEOTIDE SEQUENCE [LARGE SCALE GENOMIC DNA]</scope>
    <source>
        <strain evidence="1 2">CC-CFT640</strain>
    </source>
</reference>
<gene>
    <name evidence="1" type="ORF">FHP25_24825</name>
</gene>
<evidence type="ECO:0000313" key="1">
    <source>
        <dbReference type="EMBL" id="TXL72522.1"/>
    </source>
</evidence>
<dbReference type="OrthoDB" id="8456752at2"/>
<dbReference type="EMBL" id="VDUZ01000032">
    <property type="protein sequence ID" value="TXL72522.1"/>
    <property type="molecule type" value="Genomic_DNA"/>
</dbReference>
<evidence type="ECO:0000313" key="2">
    <source>
        <dbReference type="Proteomes" id="UP000321638"/>
    </source>
</evidence>
<dbReference type="RefSeq" id="WP_147849681.1">
    <property type="nucleotide sequence ID" value="NZ_VDUZ01000032.1"/>
</dbReference>
<dbReference type="Proteomes" id="UP000321638">
    <property type="component" value="Unassembled WGS sequence"/>
</dbReference>
<organism evidence="1 2">
    <name type="scientific">Vineibacter terrae</name>
    <dbReference type="NCBI Taxonomy" id="2586908"/>
    <lineage>
        <taxon>Bacteria</taxon>
        <taxon>Pseudomonadati</taxon>
        <taxon>Pseudomonadota</taxon>
        <taxon>Alphaproteobacteria</taxon>
        <taxon>Hyphomicrobiales</taxon>
        <taxon>Vineibacter</taxon>
    </lineage>
</organism>
<comment type="caution">
    <text evidence="1">The sequence shown here is derived from an EMBL/GenBank/DDBJ whole genome shotgun (WGS) entry which is preliminary data.</text>
</comment>
<dbReference type="AlphaFoldDB" id="A0A5C8PG72"/>